<protein>
    <recommendedName>
        <fullName evidence="9">L,D-TPase catalytic domain-containing protein</fullName>
    </recommendedName>
</protein>
<dbReference type="KEGG" id="sus:Acid_4899"/>
<dbReference type="GO" id="GO:0071972">
    <property type="term" value="F:peptidoglycan L,D-transpeptidase activity"/>
    <property type="evidence" value="ECO:0007669"/>
    <property type="project" value="TreeGrafter"/>
</dbReference>
<dbReference type="AlphaFoldDB" id="Q01WV7"/>
<evidence type="ECO:0000256" key="2">
    <source>
        <dbReference type="ARBA" id="ARBA00005992"/>
    </source>
</evidence>
<evidence type="ECO:0000259" key="9">
    <source>
        <dbReference type="PROSITE" id="PS52029"/>
    </source>
</evidence>
<dbReference type="HOGENOM" id="CLU_1165210_0_0_0"/>
<feature type="active site" description="Nucleophile" evidence="7">
    <location>
        <position position="175"/>
    </location>
</feature>
<accession>Q01WV7</accession>
<evidence type="ECO:0000256" key="5">
    <source>
        <dbReference type="ARBA" id="ARBA00022984"/>
    </source>
</evidence>
<evidence type="ECO:0000256" key="8">
    <source>
        <dbReference type="SAM" id="SignalP"/>
    </source>
</evidence>
<dbReference type="PROSITE" id="PS52029">
    <property type="entry name" value="LD_TPASE"/>
    <property type="match status" value="1"/>
</dbReference>
<evidence type="ECO:0000256" key="1">
    <source>
        <dbReference type="ARBA" id="ARBA00004752"/>
    </source>
</evidence>
<dbReference type="STRING" id="234267.Acid_4899"/>
<dbReference type="GO" id="GO:0005576">
    <property type="term" value="C:extracellular region"/>
    <property type="evidence" value="ECO:0007669"/>
    <property type="project" value="TreeGrafter"/>
</dbReference>
<evidence type="ECO:0000256" key="6">
    <source>
        <dbReference type="ARBA" id="ARBA00023316"/>
    </source>
</evidence>
<dbReference type="eggNOG" id="COG1376">
    <property type="taxonomic scope" value="Bacteria"/>
</dbReference>
<evidence type="ECO:0000256" key="7">
    <source>
        <dbReference type="PROSITE-ProRule" id="PRU01373"/>
    </source>
</evidence>
<dbReference type="InterPro" id="IPR005490">
    <property type="entry name" value="LD_TPept_cat_dom"/>
</dbReference>
<feature type="active site" description="Proton donor/acceptor" evidence="7">
    <location>
        <position position="162"/>
    </location>
</feature>
<evidence type="ECO:0000256" key="4">
    <source>
        <dbReference type="ARBA" id="ARBA00022960"/>
    </source>
</evidence>
<keyword evidence="6 7" id="KW-0961">Cell wall biogenesis/degradation</keyword>
<evidence type="ECO:0000256" key="3">
    <source>
        <dbReference type="ARBA" id="ARBA00022679"/>
    </source>
</evidence>
<dbReference type="GO" id="GO:0008360">
    <property type="term" value="P:regulation of cell shape"/>
    <property type="evidence" value="ECO:0007669"/>
    <property type="project" value="UniProtKB-UniRule"/>
</dbReference>
<reference evidence="10" key="1">
    <citation type="submission" date="2006-10" db="EMBL/GenBank/DDBJ databases">
        <title>Complete sequence of Solibacter usitatus Ellin6076.</title>
        <authorList>
            <consortium name="US DOE Joint Genome Institute"/>
            <person name="Copeland A."/>
            <person name="Lucas S."/>
            <person name="Lapidus A."/>
            <person name="Barry K."/>
            <person name="Detter J.C."/>
            <person name="Glavina del Rio T."/>
            <person name="Hammon N."/>
            <person name="Israni S."/>
            <person name="Dalin E."/>
            <person name="Tice H."/>
            <person name="Pitluck S."/>
            <person name="Thompson L.S."/>
            <person name="Brettin T."/>
            <person name="Bruce D."/>
            <person name="Han C."/>
            <person name="Tapia R."/>
            <person name="Gilna P."/>
            <person name="Schmutz J."/>
            <person name="Larimer F."/>
            <person name="Land M."/>
            <person name="Hauser L."/>
            <person name="Kyrpides N."/>
            <person name="Mikhailova N."/>
            <person name="Janssen P.H."/>
            <person name="Kuske C.R."/>
            <person name="Richardson P."/>
        </authorList>
    </citation>
    <scope>NUCLEOTIDE SEQUENCE</scope>
    <source>
        <strain evidence="10">Ellin6076</strain>
    </source>
</reference>
<dbReference type="PROSITE" id="PS51257">
    <property type="entry name" value="PROKAR_LIPOPROTEIN"/>
    <property type="match status" value="1"/>
</dbReference>
<dbReference type="EMBL" id="CP000473">
    <property type="protein sequence ID" value="ABJ85858.1"/>
    <property type="molecule type" value="Genomic_DNA"/>
</dbReference>
<name>Q01WV7_SOLUE</name>
<feature type="domain" description="L,D-TPase catalytic" evidence="9">
    <location>
        <begin position="89"/>
        <end position="212"/>
    </location>
</feature>
<evidence type="ECO:0000313" key="10">
    <source>
        <dbReference type="EMBL" id="ABJ85858.1"/>
    </source>
</evidence>
<dbReference type="InParanoid" id="Q01WV7"/>
<proteinExistence type="inferred from homology"/>
<sequence length="238" mass="26672" precursor="true">MRPIALALLLGRLCLAAHAAGTIACHLESASPLSRFKTGQLALLEKLNHADRPHLARLSRILVPNRWDPDELHYSPMPREVPELSDRNKALIVDLAAQVFGAYESGRLVRWGPVSTGDRRHQTPSGTYHLNWHARVRVSSENPTWIMPWYFNFSSDRGLGLHQYALPGRPASHGCTRLLATDAQWIFNWGEGWSTDGDTGEPSETGTLVLIVGKYDFKAPQPWLQPRWWSQGVSLSLP</sequence>
<keyword evidence="3" id="KW-0808">Transferase</keyword>
<dbReference type="InterPro" id="IPR050979">
    <property type="entry name" value="LD-transpeptidase"/>
</dbReference>
<keyword evidence="5 7" id="KW-0573">Peptidoglycan synthesis</keyword>
<dbReference type="Pfam" id="PF03734">
    <property type="entry name" value="YkuD"/>
    <property type="match status" value="1"/>
</dbReference>
<dbReference type="SUPFAM" id="SSF141523">
    <property type="entry name" value="L,D-transpeptidase catalytic domain-like"/>
    <property type="match status" value="1"/>
</dbReference>
<comment type="pathway">
    <text evidence="1 7">Cell wall biogenesis; peptidoglycan biosynthesis.</text>
</comment>
<dbReference type="UniPathway" id="UPA00219"/>
<dbReference type="CDD" id="cd16913">
    <property type="entry name" value="YkuD_like"/>
    <property type="match status" value="1"/>
</dbReference>
<keyword evidence="8" id="KW-0732">Signal</keyword>
<organism evidence="10">
    <name type="scientific">Solibacter usitatus (strain Ellin6076)</name>
    <dbReference type="NCBI Taxonomy" id="234267"/>
    <lineage>
        <taxon>Bacteria</taxon>
        <taxon>Pseudomonadati</taxon>
        <taxon>Acidobacteriota</taxon>
        <taxon>Terriglobia</taxon>
        <taxon>Bryobacterales</taxon>
        <taxon>Solibacteraceae</taxon>
        <taxon>Candidatus Solibacter</taxon>
    </lineage>
</organism>
<dbReference type="GO" id="GO:0016740">
    <property type="term" value="F:transferase activity"/>
    <property type="evidence" value="ECO:0007669"/>
    <property type="project" value="UniProtKB-KW"/>
</dbReference>
<dbReference type="Gene3D" id="2.40.440.10">
    <property type="entry name" value="L,D-transpeptidase catalytic domain-like"/>
    <property type="match status" value="1"/>
</dbReference>
<dbReference type="PANTHER" id="PTHR30582:SF2">
    <property type="entry name" value="L,D-TRANSPEPTIDASE YCIB-RELATED"/>
    <property type="match status" value="1"/>
</dbReference>
<comment type="similarity">
    <text evidence="2">Belongs to the YkuD family.</text>
</comment>
<dbReference type="OrthoDB" id="3176960at2"/>
<feature type="signal peptide" evidence="8">
    <location>
        <begin position="1"/>
        <end position="19"/>
    </location>
</feature>
<keyword evidence="4 7" id="KW-0133">Cell shape</keyword>
<dbReference type="PANTHER" id="PTHR30582">
    <property type="entry name" value="L,D-TRANSPEPTIDASE"/>
    <property type="match status" value="1"/>
</dbReference>
<dbReference type="InterPro" id="IPR038063">
    <property type="entry name" value="Transpep_catalytic_dom"/>
</dbReference>
<gene>
    <name evidence="10" type="ordered locus">Acid_4899</name>
</gene>
<dbReference type="GO" id="GO:0018104">
    <property type="term" value="P:peptidoglycan-protein cross-linking"/>
    <property type="evidence" value="ECO:0007669"/>
    <property type="project" value="TreeGrafter"/>
</dbReference>
<dbReference type="GO" id="GO:0071555">
    <property type="term" value="P:cell wall organization"/>
    <property type="evidence" value="ECO:0007669"/>
    <property type="project" value="UniProtKB-UniRule"/>
</dbReference>
<feature type="chain" id="PRO_5004162751" description="L,D-TPase catalytic domain-containing protein" evidence="8">
    <location>
        <begin position="20"/>
        <end position="238"/>
    </location>
</feature>